<evidence type="ECO:0000256" key="7">
    <source>
        <dbReference type="SAM" id="Phobius"/>
    </source>
</evidence>
<keyword evidence="10" id="KW-1185">Reference proteome</keyword>
<dbReference type="STRING" id="1550231.SAMN05660662_2752"/>
<protein>
    <submittedName>
        <fullName evidence="9">Predicted arabinose efflux permease, MFS family</fullName>
    </submittedName>
</protein>
<keyword evidence="2" id="KW-0813">Transport</keyword>
<feature type="transmembrane region" description="Helical" evidence="7">
    <location>
        <begin position="303"/>
        <end position="326"/>
    </location>
</feature>
<comment type="subcellular location">
    <subcellularLocation>
        <location evidence="1">Cell membrane</location>
        <topology evidence="1">Multi-pass membrane protein</topology>
    </subcellularLocation>
</comment>
<dbReference type="Proteomes" id="UP000199406">
    <property type="component" value="Unassembled WGS sequence"/>
</dbReference>
<dbReference type="PROSITE" id="PS50850">
    <property type="entry name" value="MFS"/>
    <property type="match status" value="1"/>
</dbReference>
<evidence type="ECO:0000313" key="10">
    <source>
        <dbReference type="Proteomes" id="UP000199406"/>
    </source>
</evidence>
<accession>A0A1G7MJ38</accession>
<keyword evidence="5 7" id="KW-1133">Transmembrane helix</keyword>
<keyword evidence="3" id="KW-1003">Cell membrane</keyword>
<feature type="transmembrane region" description="Helical" evidence="7">
    <location>
        <begin position="208"/>
        <end position="228"/>
    </location>
</feature>
<feature type="domain" description="Major facilitator superfamily (MFS) profile" evidence="8">
    <location>
        <begin position="12"/>
        <end position="393"/>
    </location>
</feature>
<gene>
    <name evidence="9" type="ORF">SAMN05660662_2752</name>
</gene>
<dbReference type="GO" id="GO:0022857">
    <property type="term" value="F:transmembrane transporter activity"/>
    <property type="evidence" value="ECO:0007669"/>
    <property type="project" value="InterPro"/>
</dbReference>
<evidence type="ECO:0000256" key="6">
    <source>
        <dbReference type="ARBA" id="ARBA00023136"/>
    </source>
</evidence>
<evidence type="ECO:0000256" key="4">
    <source>
        <dbReference type="ARBA" id="ARBA00022692"/>
    </source>
</evidence>
<feature type="transmembrane region" description="Helical" evidence="7">
    <location>
        <begin position="46"/>
        <end position="66"/>
    </location>
</feature>
<organism evidence="9 10">
    <name type="scientific">Blastococcus aurantiacus</name>
    <dbReference type="NCBI Taxonomy" id="1550231"/>
    <lineage>
        <taxon>Bacteria</taxon>
        <taxon>Bacillati</taxon>
        <taxon>Actinomycetota</taxon>
        <taxon>Actinomycetes</taxon>
        <taxon>Geodermatophilales</taxon>
        <taxon>Geodermatophilaceae</taxon>
        <taxon>Blastococcus</taxon>
    </lineage>
</organism>
<dbReference type="InterPro" id="IPR050171">
    <property type="entry name" value="MFS_Transporters"/>
</dbReference>
<name>A0A1G7MJ38_9ACTN</name>
<evidence type="ECO:0000259" key="8">
    <source>
        <dbReference type="PROSITE" id="PS50850"/>
    </source>
</evidence>
<feature type="transmembrane region" description="Helical" evidence="7">
    <location>
        <begin position="167"/>
        <end position="187"/>
    </location>
</feature>
<feature type="transmembrane region" description="Helical" evidence="7">
    <location>
        <begin position="78"/>
        <end position="96"/>
    </location>
</feature>
<evidence type="ECO:0000256" key="2">
    <source>
        <dbReference type="ARBA" id="ARBA00022448"/>
    </source>
</evidence>
<feature type="transmembrane region" description="Helical" evidence="7">
    <location>
        <begin position="338"/>
        <end position="360"/>
    </location>
</feature>
<dbReference type="Gene3D" id="1.20.1250.20">
    <property type="entry name" value="MFS general substrate transporter like domains"/>
    <property type="match status" value="1"/>
</dbReference>
<reference evidence="10" key="1">
    <citation type="submission" date="2016-10" db="EMBL/GenBank/DDBJ databases">
        <authorList>
            <person name="Varghese N."/>
            <person name="Submissions S."/>
        </authorList>
    </citation>
    <scope>NUCLEOTIDE SEQUENCE [LARGE SCALE GENOMIC DNA]</scope>
    <source>
        <strain evidence="10">DSM 44268</strain>
    </source>
</reference>
<dbReference type="GO" id="GO:0005886">
    <property type="term" value="C:plasma membrane"/>
    <property type="evidence" value="ECO:0007669"/>
    <property type="project" value="UniProtKB-SubCell"/>
</dbReference>
<dbReference type="PANTHER" id="PTHR23517">
    <property type="entry name" value="RESISTANCE PROTEIN MDTM, PUTATIVE-RELATED-RELATED"/>
    <property type="match status" value="1"/>
</dbReference>
<feature type="transmembrane region" description="Helical" evidence="7">
    <location>
        <begin position="276"/>
        <end position="297"/>
    </location>
</feature>
<feature type="transmembrane region" description="Helical" evidence="7">
    <location>
        <begin position="12"/>
        <end position="34"/>
    </location>
</feature>
<evidence type="ECO:0000256" key="1">
    <source>
        <dbReference type="ARBA" id="ARBA00004651"/>
    </source>
</evidence>
<dbReference type="InterPro" id="IPR005829">
    <property type="entry name" value="Sugar_transporter_CS"/>
</dbReference>
<sequence length="419" mass="42135">MPESRRLPRAPAFWSVAVLLVLMLAASGVPSPLYRVYQEEFGFGPGVLTTIFGIYAFALLASLLVVGGLSDHVGRRPVLIAAFLLEAVAMVLFLVADGVGWLLAARIVQGLATGALTSTLGASLLDLQHRDRPMGAFINSASPGLGLSIGAVGAGLLVQSVAAPDTWVFAVLTVVFVLAAVGALLLPESSPRLPGAVASLRPQVHVPAAHRPAFVVALPLLLACWAVGGLYASLGPSLVADVFAIDNHLVGGLLILALNGTGILGSLALRTAPHERAMLVGALVFTVGGVGTLGALLATSAPLLFGAAVVTGFGFGAAFLGAVATITAGVAPGHRAGLLAGVFVVGYLAFSIPAIAAGIAAGHAGLTRTTEVYGAAVVVLALVAVAGLLRARRRAGSLAAAGRAADEREDRLAPAQLPG</sequence>
<dbReference type="EMBL" id="FNBT01000005">
    <property type="protein sequence ID" value="SDF61626.1"/>
    <property type="molecule type" value="Genomic_DNA"/>
</dbReference>
<evidence type="ECO:0000256" key="5">
    <source>
        <dbReference type="ARBA" id="ARBA00022989"/>
    </source>
</evidence>
<dbReference type="RefSeq" id="WP_255362408.1">
    <property type="nucleotide sequence ID" value="NZ_FNBT01000005.1"/>
</dbReference>
<evidence type="ECO:0000256" key="3">
    <source>
        <dbReference type="ARBA" id="ARBA00022475"/>
    </source>
</evidence>
<feature type="transmembrane region" description="Helical" evidence="7">
    <location>
        <begin position="248"/>
        <end position="269"/>
    </location>
</feature>
<feature type="transmembrane region" description="Helical" evidence="7">
    <location>
        <begin position="372"/>
        <end position="389"/>
    </location>
</feature>
<dbReference type="PROSITE" id="PS00216">
    <property type="entry name" value="SUGAR_TRANSPORT_1"/>
    <property type="match status" value="1"/>
</dbReference>
<keyword evidence="4 7" id="KW-0812">Transmembrane</keyword>
<feature type="transmembrane region" description="Helical" evidence="7">
    <location>
        <begin position="137"/>
        <end position="161"/>
    </location>
</feature>
<feature type="transmembrane region" description="Helical" evidence="7">
    <location>
        <begin position="102"/>
        <end position="125"/>
    </location>
</feature>
<evidence type="ECO:0000313" key="9">
    <source>
        <dbReference type="EMBL" id="SDF61626.1"/>
    </source>
</evidence>
<keyword evidence="6 7" id="KW-0472">Membrane</keyword>
<dbReference type="InterPro" id="IPR036259">
    <property type="entry name" value="MFS_trans_sf"/>
</dbReference>
<dbReference type="InterPro" id="IPR011701">
    <property type="entry name" value="MFS"/>
</dbReference>
<dbReference type="InterPro" id="IPR020846">
    <property type="entry name" value="MFS_dom"/>
</dbReference>
<dbReference type="PANTHER" id="PTHR23517:SF13">
    <property type="entry name" value="MAJOR FACILITATOR SUPERFAMILY MFS_1"/>
    <property type="match status" value="1"/>
</dbReference>
<dbReference type="Pfam" id="PF07690">
    <property type="entry name" value="MFS_1"/>
    <property type="match status" value="1"/>
</dbReference>
<proteinExistence type="predicted"/>
<dbReference type="AlphaFoldDB" id="A0A1G7MJ38"/>
<dbReference type="SUPFAM" id="SSF103473">
    <property type="entry name" value="MFS general substrate transporter"/>
    <property type="match status" value="1"/>
</dbReference>